<name>A0A4Y4B8J6_MICMQ</name>
<dbReference type="InterPro" id="IPR036514">
    <property type="entry name" value="SGNH_hydro_sf"/>
</dbReference>
<dbReference type="CDD" id="cd00229">
    <property type="entry name" value="SGNH_hydrolase"/>
    <property type="match status" value="1"/>
</dbReference>
<dbReference type="EMBL" id="BJNQ01000007">
    <property type="protein sequence ID" value="GEC75277.1"/>
    <property type="molecule type" value="Genomic_DNA"/>
</dbReference>
<dbReference type="AlphaFoldDB" id="A0A4Y4B8J6"/>
<dbReference type="SUPFAM" id="SSF52266">
    <property type="entry name" value="SGNH hydrolase"/>
    <property type="match status" value="1"/>
</dbReference>
<dbReference type="Proteomes" id="UP000317410">
    <property type="component" value="Unassembled WGS sequence"/>
</dbReference>
<reference evidence="2 3" key="1">
    <citation type="submission" date="2019-06" db="EMBL/GenBank/DDBJ databases">
        <title>Whole genome shotgun sequence of Microbacterium liquefaciens NBRC 15037.</title>
        <authorList>
            <person name="Hosoyama A."/>
            <person name="Uohara A."/>
            <person name="Ohji S."/>
            <person name="Ichikawa N."/>
        </authorList>
    </citation>
    <scope>NUCLEOTIDE SEQUENCE [LARGE SCALE GENOMIC DNA]</scope>
    <source>
        <strain evidence="2 3">NBRC 15037</strain>
    </source>
</reference>
<accession>A0A4Y4B8J6</accession>
<dbReference type="PANTHER" id="PTHR30383">
    <property type="entry name" value="THIOESTERASE 1/PROTEASE 1/LYSOPHOSPHOLIPASE L1"/>
    <property type="match status" value="1"/>
</dbReference>
<evidence type="ECO:0000313" key="2">
    <source>
        <dbReference type="EMBL" id="GEC75277.1"/>
    </source>
</evidence>
<sequence length="277" mass="28851">MIYSHAMKPPTARRRVGAAGIVAGLLLAVAAVVLGVWRPWIPAPATTPISAAADGASETSTVIAPAPLVLPEKPTVLVFGDSWTYGSAATVPTLGYAYLLADLLGGETIVDGVRGSGYLKPGLDGPTFGERIAALDPSATPDLVIIQGSINDRAQGAAGYRDAVNAAWDTLAATYPQATIVVLGPAPHELPVGAATARIDTDLSALAAARGWWYISPIAQEWITAQNYLDVIDVEVGRKHPSTNGHRYLAERLAAALDELRTAPVTEAGRSESTPDE</sequence>
<proteinExistence type="predicted"/>
<gene>
    <name evidence="2" type="ORF">MLI01_14220</name>
</gene>
<protein>
    <recommendedName>
        <fullName evidence="1">SGNH hydrolase-type esterase domain-containing protein</fullName>
    </recommendedName>
</protein>
<dbReference type="Pfam" id="PF13472">
    <property type="entry name" value="Lipase_GDSL_2"/>
    <property type="match status" value="1"/>
</dbReference>
<dbReference type="Gene3D" id="3.40.50.1110">
    <property type="entry name" value="SGNH hydrolase"/>
    <property type="match status" value="1"/>
</dbReference>
<evidence type="ECO:0000259" key="1">
    <source>
        <dbReference type="Pfam" id="PF13472"/>
    </source>
</evidence>
<dbReference type="InterPro" id="IPR051532">
    <property type="entry name" value="Ester_Hydrolysis_Enzymes"/>
</dbReference>
<organism evidence="2 3">
    <name type="scientific">Microbacterium maritypicum</name>
    <name type="common">Microbacterium liquefaciens</name>
    <dbReference type="NCBI Taxonomy" id="33918"/>
    <lineage>
        <taxon>Bacteria</taxon>
        <taxon>Bacillati</taxon>
        <taxon>Actinomycetota</taxon>
        <taxon>Actinomycetes</taxon>
        <taxon>Micrococcales</taxon>
        <taxon>Microbacteriaceae</taxon>
        <taxon>Microbacterium</taxon>
    </lineage>
</organism>
<dbReference type="InterPro" id="IPR013830">
    <property type="entry name" value="SGNH_hydro"/>
</dbReference>
<comment type="caution">
    <text evidence="2">The sequence shown here is derived from an EMBL/GenBank/DDBJ whole genome shotgun (WGS) entry which is preliminary data.</text>
</comment>
<evidence type="ECO:0000313" key="3">
    <source>
        <dbReference type="Proteomes" id="UP000317410"/>
    </source>
</evidence>
<feature type="domain" description="SGNH hydrolase-type esterase" evidence="1">
    <location>
        <begin position="78"/>
        <end position="247"/>
    </location>
</feature>